<dbReference type="PANTHER" id="PTHR38032:SF1">
    <property type="entry name" value="RNA-BINDING PROTEIN KHPB N-TERMINAL DOMAIN-CONTAINING PROTEIN"/>
    <property type="match status" value="1"/>
</dbReference>
<gene>
    <name evidence="2" type="ORF">G8S53_01995</name>
</gene>
<reference evidence="2" key="2">
    <citation type="journal article" date="2021" name="Microorganisms">
        <title>Extensive Genome Exploration of Clostridium botulinum Group III Field Strains.</title>
        <authorList>
            <person name="Fillo S."/>
            <person name="Giordani F."/>
            <person name="Tonon E."/>
            <person name="Drigo I."/>
            <person name="Anselmo A."/>
            <person name="Fortunato A."/>
            <person name="Lista F."/>
            <person name="Bano L."/>
        </authorList>
    </citation>
    <scope>NUCLEOTIDE SEQUENCE</scope>
    <source>
        <strain evidence="2">IZSVe-TV_9877_3_12</strain>
    </source>
</reference>
<dbReference type="RefSeq" id="WP_198091019.1">
    <property type="nucleotide sequence ID" value="NZ_JAAMYB010000001.1"/>
</dbReference>
<evidence type="ECO:0000259" key="1">
    <source>
        <dbReference type="SMART" id="SM01245"/>
    </source>
</evidence>
<dbReference type="EMBL" id="JAAMYB010000001">
    <property type="protein sequence ID" value="MCD3194057.1"/>
    <property type="molecule type" value="Genomic_DNA"/>
</dbReference>
<dbReference type="Pfam" id="PF20250">
    <property type="entry name" value="FapA_N"/>
    <property type="match status" value="1"/>
</dbReference>
<dbReference type="Proteomes" id="UP000813637">
    <property type="component" value="Unassembled WGS sequence"/>
</dbReference>
<dbReference type="Pfam" id="PF14804">
    <property type="entry name" value="Jag_N"/>
    <property type="match status" value="1"/>
</dbReference>
<evidence type="ECO:0000313" key="2">
    <source>
        <dbReference type="EMBL" id="MCD3194057.1"/>
    </source>
</evidence>
<comment type="caution">
    <text evidence="2">The sequence shown here is derived from an EMBL/GenBank/DDBJ whole genome shotgun (WGS) entry which is preliminary data.</text>
</comment>
<dbReference type="InterPro" id="IPR046865">
    <property type="entry name" value="FapA_b_solenoid"/>
</dbReference>
<accession>A0A9Q3V8H5</accession>
<dbReference type="Pfam" id="PF03961">
    <property type="entry name" value="FapA"/>
    <property type="match status" value="1"/>
</dbReference>
<dbReference type="AlphaFoldDB" id="A0A9Q3V8H5"/>
<dbReference type="PANTHER" id="PTHR38032">
    <property type="entry name" value="POLYMERASE-RELATED"/>
    <property type="match status" value="1"/>
</dbReference>
<dbReference type="InterPro" id="IPR005646">
    <property type="entry name" value="FapA"/>
</dbReference>
<sequence>MSENIFTARTLKECLDLASSKLNINKDNLQYKIIEEKQGIFIKKVTISVKIPENTENNKEININEVKEKEITKLSIDNKSIDGTIKVENGKIIVKNPKKGGKPAKIRTNDKVRILVDGIEVTSEQEVYEENSIEIIFEDNIAERMMSINISYDSMEAYASTEYIPQNIYKLKDTMEQKYLEAETELEEQKYPTPYTIDEIKKILLSKGIKVGVIEENLYKLVKMQNIEDILIAKGRKPIQSIDDKINIKFDVDNEKAFKQDKNGNIDYKSIGRVKEVKIGEVLAIIEPGVDGKNGIDVKGCIKKCCKRKKVSIKLGQGCEFKDDNIIVSTIEGKPTFKGGVIAVHAVHNVEKDVDITTGNIDFVGDVVISGSVKEGMMVECGQNLIVNKNIEHAKLYSKRDMTVLGNVINSNLHAGGEDILKRNKLKILKKLNSGILQLITTVDHIKKFNLLGKKVKDGEIIKVLMENKFKYINNLCSEFDELLLQYNMEEEKIASDCINKNLIGIGPFNIKEVNELNLIVIKLKRAISAIEATLSVPVTMNISYCQDSVLKCSGNVVITGKGEYVSEIISHGNVEFISSGSLARGGVIKAKKEIRCKEVGSEGGVSTKLIVESKGHIWVDVAYQNTRFIVGEKEYILEIPSKEIHAYLADDGELVVDKFVL</sequence>
<protein>
    <submittedName>
        <fullName evidence="2">DUF342 domain-containing protein</fullName>
    </submittedName>
</protein>
<evidence type="ECO:0000313" key="3">
    <source>
        <dbReference type="Proteomes" id="UP000813637"/>
    </source>
</evidence>
<name>A0A9Q3V8H5_CLOBO</name>
<dbReference type="InterPro" id="IPR032782">
    <property type="entry name" value="KhpB_N"/>
</dbReference>
<dbReference type="InterPro" id="IPR046866">
    <property type="entry name" value="FapA_N"/>
</dbReference>
<feature type="domain" description="RNA-binding protein KhpB N-terminal" evidence="1">
    <location>
        <begin position="5"/>
        <end position="52"/>
    </location>
</feature>
<dbReference type="SMART" id="SM01245">
    <property type="entry name" value="Jag_N"/>
    <property type="match status" value="1"/>
</dbReference>
<organism evidence="2 3">
    <name type="scientific">Clostridium botulinum C</name>
    <dbReference type="NCBI Taxonomy" id="36828"/>
    <lineage>
        <taxon>Bacteria</taxon>
        <taxon>Bacillati</taxon>
        <taxon>Bacillota</taxon>
        <taxon>Clostridia</taxon>
        <taxon>Eubacteriales</taxon>
        <taxon>Clostridiaceae</taxon>
        <taxon>Clostridium</taxon>
    </lineage>
</organism>
<proteinExistence type="predicted"/>
<reference evidence="2" key="1">
    <citation type="submission" date="2020-02" db="EMBL/GenBank/DDBJ databases">
        <authorList>
            <person name="Fillo S."/>
            <person name="Giordani F."/>
            <person name="Tonon E."/>
            <person name="Drigo I."/>
            <person name="Anselmo A."/>
            <person name="Fortunato A."/>
            <person name="Bano L."/>
            <person name="Lista F."/>
        </authorList>
    </citation>
    <scope>NUCLEOTIDE SEQUENCE</scope>
    <source>
        <strain evidence="2">IZSVe-TV_9877_3_12</strain>
    </source>
</reference>